<dbReference type="PIRSF" id="PIRSF004793">
    <property type="entry name" value="UCP004793"/>
    <property type="match status" value="1"/>
</dbReference>
<dbReference type="AlphaFoldDB" id="A0A645C7L1"/>
<evidence type="ECO:0000256" key="1">
    <source>
        <dbReference type="ARBA" id="ARBA00000877"/>
    </source>
</evidence>
<evidence type="ECO:0000259" key="10">
    <source>
        <dbReference type="PROSITE" id="PS51794"/>
    </source>
</evidence>
<keyword evidence="3 11" id="KW-0808">Transferase</keyword>
<reference evidence="11" key="1">
    <citation type="submission" date="2019-08" db="EMBL/GenBank/DDBJ databases">
        <authorList>
            <person name="Kucharzyk K."/>
            <person name="Murdoch R.W."/>
            <person name="Higgins S."/>
            <person name="Loffler F."/>
        </authorList>
    </citation>
    <scope>NUCLEOTIDE SEQUENCE</scope>
</reference>
<keyword evidence="9" id="KW-0472">Membrane</keyword>
<dbReference type="SUPFAM" id="SSF143597">
    <property type="entry name" value="YojJ-like"/>
    <property type="match status" value="1"/>
</dbReference>
<keyword evidence="4" id="KW-0812">Transmembrane</keyword>
<dbReference type="Pfam" id="PF02457">
    <property type="entry name" value="DAC"/>
    <property type="match status" value="1"/>
</dbReference>
<evidence type="ECO:0000256" key="9">
    <source>
        <dbReference type="ARBA" id="ARBA00023136"/>
    </source>
</evidence>
<sequence length="189" mass="20999">MLDMVGRSRLTNSILFNFDDAVIEERINNTIDQVCQASVAMSNAKIGALIVIERETKIGEIISTGTMIDSEVTNELIRNVFYPKAPLHDGALIIRNNRIFAAGCFLPLSQQDGISRELGTRHRAALGMSEYSDALVVVVSEETGRISVAQNGTLIRNLTSKALGSILKNSLYKIKSDKEKKFKLWRWKA</sequence>
<name>A0A645C7L1_9ZZZZ</name>
<accession>A0A645C7L1</accession>
<proteinExistence type="predicted"/>
<organism evidence="11">
    <name type="scientific">bioreactor metagenome</name>
    <dbReference type="NCBI Taxonomy" id="1076179"/>
    <lineage>
        <taxon>unclassified sequences</taxon>
        <taxon>metagenomes</taxon>
        <taxon>ecological metagenomes</taxon>
    </lineage>
</organism>
<evidence type="ECO:0000256" key="3">
    <source>
        <dbReference type="ARBA" id="ARBA00022679"/>
    </source>
</evidence>
<evidence type="ECO:0000256" key="8">
    <source>
        <dbReference type="ARBA" id="ARBA00022989"/>
    </source>
</evidence>
<evidence type="ECO:0000313" key="11">
    <source>
        <dbReference type="EMBL" id="MPM69964.1"/>
    </source>
</evidence>
<keyword evidence="5 11" id="KW-0548">Nucleotidyltransferase</keyword>
<gene>
    <name evidence="11" type="primary">cdaA_22</name>
    <name evidence="11" type="ORF">SDC9_116912</name>
</gene>
<dbReference type="GO" id="GO:0106408">
    <property type="term" value="F:diadenylate cyclase activity"/>
    <property type="evidence" value="ECO:0007669"/>
    <property type="project" value="UniProtKB-EC"/>
</dbReference>
<dbReference type="InterPro" id="IPR003390">
    <property type="entry name" value="DNA_integrity_scan_DisA_N"/>
</dbReference>
<evidence type="ECO:0000256" key="7">
    <source>
        <dbReference type="ARBA" id="ARBA00022840"/>
    </source>
</evidence>
<evidence type="ECO:0000256" key="6">
    <source>
        <dbReference type="ARBA" id="ARBA00022741"/>
    </source>
</evidence>
<dbReference type="Gene3D" id="3.40.1700.10">
    <property type="entry name" value="DNA integrity scanning protein, DisA, N-terminal domain"/>
    <property type="match status" value="1"/>
</dbReference>
<dbReference type="InterPro" id="IPR036888">
    <property type="entry name" value="DNA_integrity_DisA_N_sf"/>
</dbReference>
<dbReference type="InterPro" id="IPR050338">
    <property type="entry name" value="DisA"/>
</dbReference>
<evidence type="ECO:0000256" key="4">
    <source>
        <dbReference type="ARBA" id="ARBA00022692"/>
    </source>
</evidence>
<comment type="catalytic activity">
    <reaction evidence="1">
        <text>2 ATP = 3',3'-c-di-AMP + 2 diphosphate</text>
        <dbReference type="Rhea" id="RHEA:35655"/>
        <dbReference type="ChEBI" id="CHEBI:30616"/>
        <dbReference type="ChEBI" id="CHEBI:33019"/>
        <dbReference type="ChEBI" id="CHEBI:71500"/>
        <dbReference type="EC" id="2.7.7.85"/>
    </reaction>
</comment>
<dbReference type="GO" id="GO:0005524">
    <property type="term" value="F:ATP binding"/>
    <property type="evidence" value="ECO:0007669"/>
    <property type="project" value="UniProtKB-KW"/>
</dbReference>
<dbReference type="InterPro" id="IPR014046">
    <property type="entry name" value="C-di-AMP_synthase"/>
</dbReference>
<evidence type="ECO:0000256" key="5">
    <source>
        <dbReference type="ARBA" id="ARBA00022695"/>
    </source>
</evidence>
<dbReference type="GO" id="GO:0004016">
    <property type="term" value="F:adenylate cyclase activity"/>
    <property type="evidence" value="ECO:0007669"/>
    <property type="project" value="InterPro"/>
</dbReference>
<dbReference type="GO" id="GO:0006171">
    <property type="term" value="P:cAMP biosynthetic process"/>
    <property type="evidence" value="ECO:0007669"/>
    <property type="project" value="InterPro"/>
</dbReference>
<dbReference type="EC" id="2.7.7.85" evidence="11"/>
<keyword evidence="6" id="KW-0547">Nucleotide-binding</keyword>
<keyword evidence="7" id="KW-0067">ATP-binding</keyword>
<dbReference type="PANTHER" id="PTHR34185:SF1">
    <property type="entry name" value="DIADENYLATE CYCLASE"/>
    <property type="match status" value="1"/>
</dbReference>
<protein>
    <submittedName>
        <fullName evidence="11">Cyclic di-AMP synthase CdaA</fullName>
        <ecNumber evidence="11">2.7.7.85</ecNumber>
    </submittedName>
</protein>
<evidence type="ECO:0000256" key="2">
    <source>
        <dbReference type="ARBA" id="ARBA00022475"/>
    </source>
</evidence>
<keyword evidence="8" id="KW-1133">Transmembrane helix</keyword>
<dbReference type="PROSITE" id="PS51794">
    <property type="entry name" value="DAC"/>
    <property type="match status" value="1"/>
</dbReference>
<dbReference type="PANTHER" id="PTHR34185">
    <property type="entry name" value="DIADENYLATE CYCLASE"/>
    <property type="match status" value="1"/>
</dbReference>
<feature type="domain" description="DAC" evidence="10">
    <location>
        <begin position="1"/>
        <end position="160"/>
    </location>
</feature>
<dbReference type="EMBL" id="VSSQ01023187">
    <property type="protein sequence ID" value="MPM69964.1"/>
    <property type="molecule type" value="Genomic_DNA"/>
</dbReference>
<comment type="caution">
    <text evidence="11">The sequence shown here is derived from an EMBL/GenBank/DDBJ whole genome shotgun (WGS) entry which is preliminary data.</text>
</comment>
<dbReference type="FunFam" id="3.40.1700.10:FF:000002">
    <property type="entry name" value="Diadenylate cyclase"/>
    <property type="match status" value="1"/>
</dbReference>
<keyword evidence="2" id="KW-1003">Cell membrane</keyword>